<dbReference type="RefSeq" id="WP_070065062.1">
    <property type="nucleotide sequence ID" value="NZ_MJMG01000006.1"/>
</dbReference>
<dbReference type="Pfam" id="PF10691">
    <property type="entry name" value="DUF2497"/>
    <property type="match status" value="1"/>
</dbReference>
<protein>
    <recommendedName>
        <fullName evidence="4">DUF2497 domain-containing protein</fullName>
    </recommendedName>
</protein>
<gene>
    <name evidence="2" type="ORF">BIY23_02685</name>
</gene>
<dbReference type="AlphaFoldDB" id="A0A1E7QJV4"/>
<feature type="compositionally biased region" description="Basic and acidic residues" evidence="1">
    <location>
        <begin position="44"/>
        <end position="62"/>
    </location>
</feature>
<feature type="region of interest" description="Disordered" evidence="1">
    <location>
        <begin position="42"/>
        <end position="67"/>
    </location>
</feature>
<dbReference type="InterPro" id="IPR019632">
    <property type="entry name" value="DUF2497"/>
</dbReference>
<evidence type="ECO:0000313" key="2">
    <source>
        <dbReference type="EMBL" id="OEY86733.1"/>
    </source>
</evidence>
<reference evidence="2 3" key="1">
    <citation type="submission" date="2016-09" db="EMBL/GenBank/DDBJ databases">
        <title>Genomic evidence for plant-parasitic nematodes as the earliest Wolbachia hosts.</title>
        <authorList>
            <person name="Brown A.M."/>
            <person name="Wasala S.K."/>
            <person name="Howe D.K."/>
            <person name="Peetz A.B."/>
            <person name="Zasada I.A."/>
            <person name="Denver D.R."/>
        </authorList>
    </citation>
    <scope>NUCLEOTIDE SEQUENCE [LARGE SCALE GENOMIC DNA]</scope>
    <source>
        <strain evidence="3">wPpe</strain>
    </source>
</reference>
<proteinExistence type="predicted"/>
<keyword evidence="3" id="KW-1185">Reference proteome</keyword>
<accession>A0A1E7QJV4</accession>
<evidence type="ECO:0000256" key="1">
    <source>
        <dbReference type="SAM" id="MobiDB-lite"/>
    </source>
</evidence>
<organism evidence="2 3">
    <name type="scientific">Wolbachia pipientis</name>
    <dbReference type="NCBI Taxonomy" id="955"/>
    <lineage>
        <taxon>Bacteria</taxon>
        <taxon>Pseudomonadati</taxon>
        <taxon>Pseudomonadota</taxon>
        <taxon>Alphaproteobacteria</taxon>
        <taxon>Rickettsiales</taxon>
        <taxon>Anaplasmataceae</taxon>
        <taxon>Wolbachieae</taxon>
        <taxon>Wolbachia</taxon>
    </lineage>
</organism>
<sequence>MSDDQSVKNILEDIKKAISGSANLDDREDILYLNEEYLQNKNDLSNEKQEETIEEKIGKQKEESEEEHDVIEQIVFNNKLNGHAEKSDKTDGYEGNLMLKENIEEIKILLSKINSKLQQQRPSLSVEELVRSLLKPQLSEWLNTHLYELVKEIVEKELKNIINNR</sequence>
<dbReference type="OrthoDB" id="7189469at2"/>
<name>A0A1E7QJV4_WOLPI</name>
<dbReference type="EMBL" id="MJMG01000006">
    <property type="protein sequence ID" value="OEY86733.1"/>
    <property type="molecule type" value="Genomic_DNA"/>
</dbReference>
<evidence type="ECO:0000313" key="3">
    <source>
        <dbReference type="Proteomes" id="UP000175679"/>
    </source>
</evidence>
<evidence type="ECO:0008006" key="4">
    <source>
        <dbReference type="Google" id="ProtNLM"/>
    </source>
</evidence>
<comment type="caution">
    <text evidence="2">The sequence shown here is derived from an EMBL/GenBank/DDBJ whole genome shotgun (WGS) entry which is preliminary data.</text>
</comment>
<dbReference type="Proteomes" id="UP000175679">
    <property type="component" value="Unassembled WGS sequence"/>
</dbReference>